<dbReference type="SMART" id="SM00347">
    <property type="entry name" value="HTH_MARR"/>
    <property type="match status" value="1"/>
</dbReference>
<sequence length="146" mass="16960">MQAKELNELIDIYTSAMNEVNRRVNILMNEQVHQELTSDQFATLRYVQKKQPCTSSDIAHEFAIGKSAVTAQINRMVERGLIDRQRDEEDRRIVYLSLTPTGEETMAEGTQRLYEVLGEILSEFSEQEIERFVQSLEKLVSILRKH</sequence>
<dbReference type="PROSITE" id="PS50995">
    <property type="entry name" value="HTH_MARR_2"/>
    <property type="match status" value="1"/>
</dbReference>
<name>A0A1G9CAB3_9BACI</name>
<dbReference type="RefSeq" id="WP_093216590.1">
    <property type="nucleotide sequence ID" value="NZ_FNFL01000007.1"/>
</dbReference>
<dbReference type="Proteomes" id="UP000198694">
    <property type="component" value="Unassembled WGS sequence"/>
</dbReference>
<keyword evidence="4" id="KW-1185">Reference proteome</keyword>
<dbReference type="Gene3D" id="1.10.10.10">
    <property type="entry name" value="Winged helix-like DNA-binding domain superfamily/Winged helix DNA-binding domain"/>
    <property type="match status" value="1"/>
</dbReference>
<gene>
    <name evidence="3" type="ORF">SAMN05216243_3338</name>
</gene>
<dbReference type="InterPro" id="IPR011991">
    <property type="entry name" value="ArsR-like_HTH"/>
</dbReference>
<dbReference type="SUPFAM" id="SSF46785">
    <property type="entry name" value="Winged helix' DNA-binding domain"/>
    <property type="match status" value="1"/>
</dbReference>
<dbReference type="CDD" id="cd00090">
    <property type="entry name" value="HTH_ARSR"/>
    <property type="match status" value="1"/>
</dbReference>
<keyword evidence="1 3" id="KW-0238">DNA-binding</keyword>
<dbReference type="InterPro" id="IPR036388">
    <property type="entry name" value="WH-like_DNA-bd_sf"/>
</dbReference>
<evidence type="ECO:0000313" key="4">
    <source>
        <dbReference type="Proteomes" id="UP000198694"/>
    </source>
</evidence>
<reference evidence="3 4" key="1">
    <citation type="submission" date="2016-10" db="EMBL/GenBank/DDBJ databases">
        <authorList>
            <person name="de Groot N.N."/>
        </authorList>
    </citation>
    <scope>NUCLEOTIDE SEQUENCE [LARGE SCALE GENOMIC DNA]</scope>
    <source>
        <strain evidence="3 4">CGMCC 1.6502</strain>
    </source>
</reference>
<feature type="domain" description="HTH marR-type" evidence="2">
    <location>
        <begin position="3"/>
        <end position="141"/>
    </location>
</feature>
<dbReference type="InterPro" id="IPR036390">
    <property type="entry name" value="WH_DNA-bd_sf"/>
</dbReference>
<evidence type="ECO:0000259" key="2">
    <source>
        <dbReference type="PROSITE" id="PS50995"/>
    </source>
</evidence>
<evidence type="ECO:0000313" key="3">
    <source>
        <dbReference type="EMBL" id="SDK48597.1"/>
    </source>
</evidence>
<dbReference type="InterPro" id="IPR039422">
    <property type="entry name" value="MarR/SlyA-like"/>
</dbReference>
<dbReference type="InterPro" id="IPR000835">
    <property type="entry name" value="HTH_MarR-typ"/>
</dbReference>
<dbReference type="GO" id="GO:0003700">
    <property type="term" value="F:DNA-binding transcription factor activity"/>
    <property type="evidence" value="ECO:0007669"/>
    <property type="project" value="InterPro"/>
</dbReference>
<dbReference type="OrthoDB" id="3254893at2"/>
<dbReference type="AlphaFoldDB" id="A0A1G9CAB3"/>
<dbReference type="GO" id="GO:0003677">
    <property type="term" value="F:DNA binding"/>
    <property type="evidence" value="ECO:0007669"/>
    <property type="project" value="UniProtKB-KW"/>
</dbReference>
<dbReference type="PANTHER" id="PTHR33164">
    <property type="entry name" value="TRANSCRIPTIONAL REGULATOR, MARR FAMILY"/>
    <property type="match status" value="1"/>
</dbReference>
<dbReference type="Pfam" id="PF01047">
    <property type="entry name" value="MarR"/>
    <property type="match status" value="1"/>
</dbReference>
<organism evidence="3 4">
    <name type="scientific">Sediminibacillus albus</name>
    <dbReference type="NCBI Taxonomy" id="407036"/>
    <lineage>
        <taxon>Bacteria</taxon>
        <taxon>Bacillati</taxon>
        <taxon>Bacillota</taxon>
        <taxon>Bacilli</taxon>
        <taxon>Bacillales</taxon>
        <taxon>Bacillaceae</taxon>
        <taxon>Sediminibacillus</taxon>
    </lineage>
</organism>
<accession>A0A1G9CAB3</accession>
<protein>
    <submittedName>
        <fullName evidence="3">DNA-binding transcriptional regulator, MarR family</fullName>
    </submittedName>
</protein>
<dbReference type="STRING" id="407036.SAMN05216243_3338"/>
<evidence type="ECO:0000256" key="1">
    <source>
        <dbReference type="ARBA" id="ARBA00023125"/>
    </source>
</evidence>
<dbReference type="GO" id="GO:0006950">
    <property type="term" value="P:response to stress"/>
    <property type="evidence" value="ECO:0007669"/>
    <property type="project" value="TreeGrafter"/>
</dbReference>
<dbReference type="EMBL" id="FNFL01000007">
    <property type="protein sequence ID" value="SDK48597.1"/>
    <property type="molecule type" value="Genomic_DNA"/>
</dbReference>
<dbReference type="PANTHER" id="PTHR33164:SF43">
    <property type="entry name" value="HTH-TYPE TRANSCRIPTIONAL REPRESSOR YETL"/>
    <property type="match status" value="1"/>
</dbReference>
<proteinExistence type="predicted"/>